<feature type="compositionally biased region" description="Basic residues" evidence="1">
    <location>
        <begin position="82"/>
        <end position="92"/>
    </location>
</feature>
<evidence type="ECO:0000313" key="2">
    <source>
        <dbReference type="EMBL" id="GAA4973271.1"/>
    </source>
</evidence>
<comment type="caution">
    <text evidence="2">The sequence shown here is derived from an EMBL/GenBank/DDBJ whole genome shotgun (WGS) entry which is preliminary data.</text>
</comment>
<proteinExistence type="predicted"/>
<reference evidence="3" key="1">
    <citation type="journal article" date="2019" name="Int. J. Syst. Evol. Microbiol.">
        <title>The Global Catalogue of Microorganisms (GCM) 10K type strain sequencing project: providing services to taxonomists for standard genome sequencing and annotation.</title>
        <authorList>
            <consortium name="The Broad Institute Genomics Platform"/>
            <consortium name="The Broad Institute Genome Sequencing Center for Infectious Disease"/>
            <person name="Wu L."/>
            <person name="Ma J."/>
        </authorList>
    </citation>
    <scope>NUCLEOTIDE SEQUENCE [LARGE SCALE GENOMIC DNA]</scope>
    <source>
        <strain evidence="3">JCM 17657</strain>
    </source>
</reference>
<name>A0ABP9HLG3_9ACTN</name>
<evidence type="ECO:0000256" key="1">
    <source>
        <dbReference type="SAM" id="MobiDB-lite"/>
    </source>
</evidence>
<gene>
    <name evidence="2" type="ORF">GCM10023257_07020</name>
</gene>
<organism evidence="2 3">
    <name type="scientific">Streptomyces hyderabadensis</name>
    <dbReference type="NCBI Taxonomy" id="598549"/>
    <lineage>
        <taxon>Bacteria</taxon>
        <taxon>Bacillati</taxon>
        <taxon>Actinomycetota</taxon>
        <taxon>Actinomycetes</taxon>
        <taxon>Kitasatosporales</taxon>
        <taxon>Streptomycetaceae</taxon>
        <taxon>Streptomyces</taxon>
    </lineage>
</organism>
<dbReference type="EMBL" id="BAABIV010000003">
    <property type="protein sequence ID" value="GAA4973271.1"/>
    <property type="molecule type" value="Genomic_DNA"/>
</dbReference>
<feature type="compositionally biased region" description="Basic and acidic residues" evidence="1">
    <location>
        <begin position="1"/>
        <end position="10"/>
    </location>
</feature>
<sequence>MRTAHPERTNDAATRVNRAGRACPHPARRPESPPGAASVHGHTPGPRTAIGDDTQMVRRPTPIVPGCRTAPRPGADASRPTRGSRPRRVLRPRVREDDAHRGMTGDFPGSPP</sequence>
<protein>
    <submittedName>
        <fullName evidence="2">Uncharacterized protein</fullName>
    </submittedName>
</protein>
<accession>A0ABP9HLG3</accession>
<keyword evidence="3" id="KW-1185">Reference proteome</keyword>
<dbReference type="Proteomes" id="UP001500610">
    <property type="component" value="Unassembled WGS sequence"/>
</dbReference>
<feature type="compositionally biased region" description="Basic and acidic residues" evidence="1">
    <location>
        <begin position="93"/>
        <end position="103"/>
    </location>
</feature>
<evidence type="ECO:0000313" key="3">
    <source>
        <dbReference type="Proteomes" id="UP001500610"/>
    </source>
</evidence>
<feature type="region of interest" description="Disordered" evidence="1">
    <location>
        <begin position="1"/>
        <end position="112"/>
    </location>
</feature>